<name>A0A5B7H1W4_PORTR</name>
<reference evidence="1 2" key="1">
    <citation type="submission" date="2019-05" db="EMBL/GenBank/DDBJ databases">
        <title>Another draft genome of Portunus trituberculatus and its Hox gene families provides insights of decapod evolution.</title>
        <authorList>
            <person name="Jeong J.-H."/>
            <person name="Song I."/>
            <person name="Kim S."/>
            <person name="Choi T."/>
            <person name="Kim D."/>
            <person name="Ryu S."/>
            <person name="Kim W."/>
        </authorList>
    </citation>
    <scope>NUCLEOTIDE SEQUENCE [LARGE SCALE GENOMIC DNA]</scope>
    <source>
        <tissue evidence="1">Muscle</tissue>
    </source>
</reference>
<dbReference type="Proteomes" id="UP000324222">
    <property type="component" value="Unassembled WGS sequence"/>
</dbReference>
<proteinExistence type="predicted"/>
<evidence type="ECO:0000313" key="2">
    <source>
        <dbReference type="Proteomes" id="UP000324222"/>
    </source>
</evidence>
<gene>
    <name evidence="1" type="ORF">E2C01_056904</name>
</gene>
<organism evidence="1 2">
    <name type="scientific">Portunus trituberculatus</name>
    <name type="common">Swimming crab</name>
    <name type="synonym">Neptunus trituberculatus</name>
    <dbReference type="NCBI Taxonomy" id="210409"/>
    <lineage>
        <taxon>Eukaryota</taxon>
        <taxon>Metazoa</taxon>
        <taxon>Ecdysozoa</taxon>
        <taxon>Arthropoda</taxon>
        <taxon>Crustacea</taxon>
        <taxon>Multicrustacea</taxon>
        <taxon>Malacostraca</taxon>
        <taxon>Eumalacostraca</taxon>
        <taxon>Eucarida</taxon>
        <taxon>Decapoda</taxon>
        <taxon>Pleocyemata</taxon>
        <taxon>Brachyura</taxon>
        <taxon>Eubrachyura</taxon>
        <taxon>Portunoidea</taxon>
        <taxon>Portunidae</taxon>
        <taxon>Portuninae</taxon>
        <taxon>Portunus</taxon>
    </lineage>
</organism>
<protein>
    <submittedName>
        <fullName evidence="1">Uncharacterized protein</fullName>
    </submittedName>
</protein>
<sequence length="65" mass="7228">MLQWTLSRYPGLCSPSMDAHADLNEDLVETVTAAVIAQNHILDESVMRKFTTNDQLLLAKVLAVE</sequence>
<dbReference type="AlphaFoldDB" id="A0A5B7H1W4"/>
<dbReference type="EMBL" id="VSRR010020086">
    <property type="protein sequence ID" value="MPC62814.1"/>
    <property type="molecule type" value="Genomic_DNA"/>
</dbReference>
<evidence type="ECO:0000313" key="1">
    <source>
        <dbReference type="EMBL" id="MPC62814.1"/>
    </source>
</evidence>
<keyword evidence="2" id="KW-1185">Reference proteome</keyword>
<comment type="caution">
    <text evidence="1">The sequence shown here is derived from an EMBL/GenBank/DDBJ whole genome shotgun (WGS) entry which is preliminary data.</text>
</comment>
<accession>A0A5B7H1W4</accession>